<keyword evidence="1" id="KW-0472">Membrane</keyword>
<evidence type="ECO:0000313" key="6">
    <source>
        <dbReference type="Proteomes" id="UP000095606"/>
    </source>
</evidence>
<dbReference type="AlphaFoldDB" id="A0A174KX74"/>
<name>A0A174KX74_9BACE</name>
<keyword evidence="1" id="KW-1133">Transmembrane helix</keyword>
<evidence type="ECO:0000313" key="5">
    <source>
        <dbReference type="EMBL" id="VYT54447.1"/>
    </source>
</evidence>
<feature type="transmembrane region" description="Helical" evidence="1">
    <location>
        <begin position="7"/>
        <end position="29"/>
    </location>
</feature>
<evidence type="ECO:0000313" key="4">
    <source>
        <dbReference type="EMBL" id="UVQ73522.1"/>
    </source>
</evidence>
<evidence type="ECO:0000313" key="7">
    <source>
        <dbReference type="Proteomes" id="UP001060104"/>
    </source>
</evidence>
<dbReference type="EMBL" id="CP103141">
    <property type="protein sequence ID" value="UVQ73522.1"/>
    <property type="molecule type" value="Genomic_DNA"/>
</dbReference>
<protein>
    <submittedName>
        <fullName evidence="2">F5/8 type C domain</fullName>
    </submittedName>
    <submittedName>
        <fullName evidence="3">Transglutaminase domain-containing protein</fullName>
    </submittedName>
</protein>
<dbReference type="GeneID" id="69590142"/>
<dbReference type="Proteomes" id="UP000095606">
    <property type="component" value="Unassembled WGS sequence"/>
</dbReference>
<proteinExistence type="predicted"/>
<dbReference type="PANTHER" id="PTHR35532:SF5">
    <property type="entry name" value="CARBOHYDRATE-BINDING DOMAIN-CONTAINING PROTEIN"/>
    <property type="match status" value="1"/>
</dbReference>
<dbReference type="Proteomes" id="UP001060104">
    <property type="component" value="Chromosome"/>
</dbReference>
<dbReference type="InterPro" id="IPR038765">
    <property type="entry name" value="Papain-like_cys_pep_sf"/>
</dbReference>
<dbReference type="PANTHER" id="PTHR35532">
    <property type="entry name" value="SIMILAR TO POLYHYDROXYALKANOATE DEPOLYMERASE"/>
    <property type="match status" value="1"/>
</dbReference>
<dbReference type="EMBL" id="CZAE01000008">
    <property type="protein sequence ID" value="CUP16573.1"/>
    <property type="molecule type" value="Genomic_DNA"/>
</dbReference>
<reference evidence="3" key="3">
    <citation type="submission" date="2022-08" db="EMBL/GenBank/DDBJ databases">
        <title>Genome Sequencing of Bacteroides fragilis Group Isolates with Nanopore Technology.</title>
        <authorList>
            <person name="Tisza M.J."/>
            <person name="Smith D."/>
            <person name="Dekker J.P."/>
        </authorList>
    </citation>
    <scope>NUCLEOTIDE SEQUENCE</scope>
    <source>
        <strain evidence="3">BFG-351</strain>
        <strain evidence="4">BFG-527</strain>
    </source>
</reference>
<reference evidence="5" key="2">
    <citation type="submission" date="2019-11" db="EMBL/GenBank/DDBJ databases">
        <authorList>
            <person name="Feng L."/>
        </authorList>
    </citation>
    <scope>NUCLEOTIDE SEQUENCE</scope>
    <source>
        <strain evidence="5">BfaecisLFYP10</strain>
    </source>
</reference>
<reference evidence="2 6" key="1">
    <citation type="submission" date="2015-09" db="EMBL/GenBank/DDBJ databases">
        <authorList>
            <consortium name="Pathogen Informatics"/>
        </authorList>
    </citation>
    <scope>NUCLEOTIDE SEQUENCE [LARGE SCALE GENOMIC DNA]</scope>
    <source>
        <strain evidence="2 6">2789STDY5834846</strain>
    </source>
</reference>
<dbReference type="Proteomes" id="UP001204548">
    <property type="component" value="Unassembled WGS sequence"/>
</dbReference>
<organism evidence="2 6">
    <name type="scientific">Bacteroides faecis</name>
    <dbReference type="NCBI Taxonomy" id="674529"/>
    <lineage>
        <taxon>Bacteria</taxon>
        <taxon>Pseudomonadati</taxon>
        <taxon>Bacteroidota</taxon>
        <taxon>Bacteroidia</taxon>
        <taxon>Bacteroidales</taxon>
        <taxon>Bacteroidaceae</taxon>
        <taxon>Bacteroides</taxon>
    </lineage>
</organism>
<evidence type="ECO:0000313" key="2">
    <source>
        <dbReference type="EMBL" id="CUP16573.1"/>
    </source>
</evidence>
<dbReference type="EMBL" id="CACRSZ010000099">
    <property type="protein sequence ID" value="VYT54447.1"/>
    <property type="molecule type" value="Genomic_DNA"/>
</dbReference>
<dbReference type="SUPFAM" id="SSF54001">
    <property type="entry name" value="Cysteine proteinases"/>
    <property type="match status" value="1"/>
</dbReference>
<evidence type="ECO:0000313" key="3">
    <source>
        <dbReference type="EMBL" id="MCS2793707.1"/>
    </source>
</evidence>
<sequence length="670" mass="78919">MAKFWKYIQHVVIVVLIIELGCFIVGKVFSKEESISSLELALRIAKGNRTELEKVLYYYQQDATDSLKYKAACFLIENMPYHSYTHGEQLEKYKKYYAWLKDSHGKTPEEVADSVKKTFGPIGQLDKKYDLLEVDSAYLCNNIEWAFKVWREQPWGKNISFEMFCEYLLPYRIDDEVLAYWREMYYDKYNQLLDSLKTSDSLDMEDPVVAANYLINTLPDKWHYYTSTTPYSFGHIGPEYVQCLSGTCREVTDFTVYLFRALGIPCTIDFVPVRSYVNAGHFWLVAWDKTGEAYMANFPENLGMVRKNWWYRWDDSPKVYRYTFDINKELYEQMAKYNEKVYPFWSLPKFRDVTYEYAYSFEKELVIPLEKLYRNKSSGRIAYLCVTNRNNWIPIDWTEYDAGHLVFRNVRKGTLMRVATYENGTLNFLTDPFYVDKQKNEQHYFSVEGDTQDVVLYAKCNIDGENIFRDRMIGGVFEGSNQSNFAIRDTLFIIQSKPDRLNTTVRSSTNKEYRYIRYVGPPGGLCNVAEVAFYEKNDSAALFGKIIGTPGCYQHDGTHEYTNVFDGKTWTSFDYFKFTGGWAGLDLGRKVQIDRIVYTPRNRDNYIRPGDIYELYYCDRYWKSAGRIKATVDSLVYRGIPRNALLFLRNHTRGVDERVFVYEKGEQLWK</sequence>
<dbReference type="RefSeq" id="WP_010538234.1">
    <property type="nucleotide sequence ID" value="NZ_CACRSZ010000099.1"/>
</dbReference>
<keyword evidence="1" id="KW-0812">Transmembrane</keyword>
<evidence type="ECO:0000256" key="1">
    <source>
        <dbReference type="SAM" id="Phobius"/>
    </source>
</evidence>
<accession>A0A174KX74</accession>
<accession>A0A6N2XKT5</accession>
<gene>
    <name evidence="5" type="ORF">BFLFYP10_04749</name>
    <name evidence="2" type="ORF">ERS852461_01990</name>
    <name evidence="3" type="ORF">NXW97_17170</name>
    <name evidence="4" type="ORF">NXY30_21265</name>
</gene>
<dbReference type="EMBL" id="JANUTS010000001">
    <property type="protein sequence ID" value="MCS2793707.1"/>
    <property type="molecule type" value="Genomic_DNA"/>
</dbReference>
<dbReference type="Gene3D" id="2.60.120.260">
    <property type="entry name" value="Galactose-binding domain-like"/>
    <property type="match status" value="2"/>
</dbReference>
<keyword evidence="7" id="KW-1185">Reference proteome</keyword>